<dbReference type="InterPro" id="IPR001972">
    <property type="entry name" value="Stomatin_HflK_fam"/>
</dbReference>
<dbReference type="PRINTS" id="PR00721">
    <property type="entry name" value="STOMATIN"/>
</dbReference>
<dbReference type="InterPro" id="IPR001107">
    <property type="entry name" value="Band_7"/>
</dbReference>
<dbReference type="CDD" id="cd08829">
    <property type="entry name" value="SPFH_paraslipin"/>
    <property type="match status" value="1"/>
</dbReference>
<evidence type="ECO:0000259" key="3">
    <source>
        <dbReference type="SMART" id="SM00244"/>
    </source>
</evidence>
<dbReference type="Proteomes" id="UP001059576">
    <property type="component" value="Chromosome"/>
</dbReference>
<feature type="transmembrane region" description="Helical" evidence="2">
    <location>
        <begin position="12"/>
        <end position="35"/>
    </location>
</feature>
<name>A0ABY5J586_9BACT</name>
<reference evidence="4" key="1">
    <citation type="submission" date="2022-07" db="EMBL/GenBank/DDBJ databases">
        <title>Complete genome of Mycoplasma equigenitalium type strain T37.</title>
        <authorList>
            <person name="Spergser J."/>
        </authorList>
    </citation>
    <scope>NUCLEOTIDE SEQUENCE</scope>
    <source>
        <strain evidence="4">T37</strain>
    </source>
</reference>
<dbReference type="Gene3D" id="3.30.479.30">
    <property type="entry name" value="Band 7 domain"/>
    <property type="match status" value="1"/>
</dbReference>
<dbReference type="InterPro" id="IPR036013">
    <property type="entry name" value="Band_7/SPFH_dom_sf"/>
</dbReference>
<feature type="domain" description="Band 7" evidence="3">
    <location>
        <begin position="30"/>
        <end position="188"/>
    </location>
</feature>
<evidence type="ECO:0000313" key="4">
    <source>
        <dbReference type="EMBL" id="UUD37282.1"/>
    </source>
</evidence>
<evidence type="ECO:0000256" key="2">
    <source>
        <dbReference type="SAM" id="Phobius"/>
    </source>
</evidence>
<dbReference type="InterPro" id="IPR050710">
    <property type="entry name" value="Band7/mec-2_domain"/>
</dbReference>
<feature type="region of interest" description="Disordered" evidence="1">
    <location>
        <begin position="312"/>
        <end position="334"/>
    </location>
</feature>
<sequence length="352" mass="39015">MSLWGMPEWASGLVIALFVLAGMIIIWVLAGFKIVSESYFWNIERLGKYRKTWKRGIHFLLHGLDKITLKGHFKEQVKDFHAQSVITKDNAIVVIDTIVYFKIVDPKLFAYGVDKPLEAIDGLTTTTLRNVVGGLELDECLTSRDTVNEKLKAILDEATDPWGIDVIRVEIQEIGVPANIAEAMNKQLSAERERRAEILKANAEKEAAILRAQGDKESKILSAEAENRSLILDGEAKQAFIRSLGDSKLNDKILQFLAIEALGKMADGKATKIIIPPDLGSVAKIMSTIAEVAKTPKTRSTENIEIAPKPVKTTKKATKTASKKPSNNEAIIEEERAGDITLEELIEEIENK</sequence>
<feature type="compositionally biased region" description="Basic residues" evidence="1">
    <location>
        <begin position="312"/>
        <end position="322"/>
    </location>
</feature>
<dbReference type="RefSeq" id="WP_256541857.1">
    <property type="nucleotide sequence ID" value="NZ_CP101808.1"/>
</dbReference>
<keyword evidence="2" id="KW-1133">Transmembrane helix</keyword>
<proteinExistence type="predicted"/>
<keyword evidence="2" id="KW-0812">Transmembrane</keyword>
<dbReference type="SUPFAM" id="SSF117892">
    <property type="entry name" value="Band 7/SPFH domain"/>
    <property type="match status" value="1"/>
</dbReference>
<evidence type="ECO:0000256" key="1">
    <source>
        <dbReference type="SAM" id="MobiDB-lite"/>
    </source>
</evidence>
<dbReference type="PANTHER" id="PTHR43327">
    <property type="entry name" value="STOMATIN-LIKE PROTEIN 2, MITOCHONDRIAL"/>
    <property type="match status" value="1"/>
</dbReference>
<keyword evidence="2" id="KW-0472">Membrane</keyword>
<dbReference type="SMART" id="SM00244">
    <property type="entry name" value="PHB"/>
    <property type="match status" value="1"/>
</dbReference>
<keyword evidence="5" id="KW-1185">Reference proteome</keyword>
<organism evidence="4 5">
    <name type="scientific">Mycoplasmopsis equigenitalium</name>
    <dbReference type="NCBI Taxonomy" id="114883"/>
    <lineage>
        <taxon>Bacteria</taxon>
        <taxon>Bacillati</taxon>
        <taxon>Mycoplasmatota</taxon>
        <taxon>Mycoplasmoidales</taxon>
        <taxon>Metamycoplasmataceae</taxon>
        <taxon>Mycoplasmopsis</taxon>
    </lineage>
</organism>
<evidence type="ECO:0000313" key="5">
    <source>
        <dbReference type="Proteomes" id="UP001059576"/>
    </source>
</evidence>
<dbReference type="PANTHER" id="PTHR43327:SF10">
    <property type="entry name" value="STOMATIN-LIKE PROTEIN 2, MITOCHONDRIAL"/>
    <property type="match status" value="1"/>
</dbReference>
<accession>A0ABY5J586</accession>
<dbReference type="EMBL" id="CP101808">
    <property type="protein sequence ID" value="UUD37282.1"/>
    <property type="molecule type" value="Genomic_DNA"/>
</dbReference>
<protein>
    <submittedName>
        <fullName evidence="4">SPFH/Band 7/PHB domain protein</fullName>
    </submittedName>
</protein>
<dbReference type="Pfam" id="PF01145">
    <property type="entry name" value="Band_7"/>
    <property type="match status" value="1"/>
</dbReference>
<gene>
    <name evidence="4" type="ORF">NPA09_01780</name>
</gene>